<sequence length="150" mass="17242">MRVRQQPAKGKQLYYGSKREILKREEELYTQEQGLAMGSNERNLHDFACFSTLLSGSLDRLVSAVCLLRFLLAFLTARGETNDKESMPSWLLKLPEIYGMGYRSSFLAYRVHLTHKLQVRGNYFPLVFLNEGVEHSCGISISRSRHLVLI</sequence>
<gene>
    <name evidence="1" type="ORF">KQX54_009942</name>
</gene>
<reference evidence="1 2" key="1">
    <citation type="journal article" date="2021" name="J. Hered.">
        <title>A chromosome-level genome assembly of the parasitoid wasp, Cotesia glomerata (Hymenoptera: Braconidae).</title>
        <authorList>
            <person name="Pinto B.J."/>
            <person name="Weis J.J."/>
            <person name="Gamble T."/>
            <person name="Ode P.J."/>
            <person name="Paul R."/>
            <person name="Zaspel J.M."/>
        </authorList>
    </citation>
    <scope>NUCLEOTIDE SEQUENCE [LARGE SCALE GENOMIC DNA]</scope>
    <source>
        <strain evidence="1">CgM1</strain>
    </source>
</reference>
<proteinExistence type="predicted"/>
<evidence type="ECO:0000313" key="1">
    <source>
        <dbReference type="EMBL" id="KAH0539922.1"/>
    </source>
</evidence>
<keyword evidence="2" id="KW-1185">Reference proteome</keyword>
<organism evidence="1 2">
    <name type="scientific">Cotesia glomerata</name>
    <name type="common">Lepidopteran parasitic wasp</name>
    <name type="synonym">Apanteles glomeratus</name>
    <dbReference type="NCBI Taxonomy" id="32391"/>
    <lineage>
        <taxon>Eukaryota</taxon>
        <taxon>Metazoa</taxon>
        <taxon>Ecdysozoa</taxon>
        <taxon>Arthropoda</taxon>
        <taxon>Hexapoda</taxon>
        <taxon>Insecta</taxon>
        <taxon>Pterygota</taxon>
        <taxon>Neoptera</taxon>
        <taxon>Endopterygota</taxon>
        <taxon>Hymenoptera</taxon>
        <taxon>Apocrita</taxon>
        <taxon>Ichneumonoidea</taxon>
        <taxon>Braconidae</taxon>
        <taxon>Microgastrinae</taxon>
        <taxon>Cotesia</taxon>
    </lineage>
</organism>
<dbReference type="Proteomes" id="UP000826195">
    <property type="component" value="Unassembled WGS sequence"/>
</dbReference>
<evidence type="ECO:0000313" key="2">
    <source>
        <dbReference type="Proteomes" id="UP000826195"/>
    </source>
</evidence>
<comment type="caution">
    <text evidence="1">The sequence shown here is derived from an EMBL/GenBank/DDBJ whole genome shotgun (WGS) entry which is preliminary data.</text>
</comment>
<protein>
    <submittedName>
        <fullName evidence="1">Uncharacterized protein</fullName>
    </submittedName>
</protein>
<name>A0AAV7HYC2_COTGL</name>
<dbReference type="EMBL" id="JAHXZJ010002609">
    <property type="protein sequence ID" value="KAH0539922.1"/>
    <property type="molecule type" value="Genomic_DNA"/>
</dbReference>
<accession>A0AAV7HYC2</accession>
<dbReference type="AlphaFoldDB" id="A0AAV7HYC2"/>